<evidence type="ECO:0000313" key="1">
    <source>
        <dbReference type="EMBL" id="MBK1816518.1"/>
    </source>
</evidence>
<protein>
    <submittedName>
        <fullName evidence="1">Uncharacterized protein</fullName>
    </submittedName>
</protein>
<sequence>MSTPIPQLTLELALIRWSVMCKTWGELAAGHAPHLPAFLAGWMCRQIGASMPAELGQFRDSFRVGWREADQQIEIASRNLHE</sequence>
<dbReference type="RefSeq" id="WP_200351451.1">
    <property type="nucleotide sequence ID" value="NZ_BAABHZ010000006.1"/>
</dbReference>
<reference evidence="1" key="1">
    <citation type="submission" date="2021-01" db="EMBL/GenBank/DDBJ databases">
        <title>Modified the classification status of verrucomicrobia.</title>
        <authorList>
            <person name="Feng X."/>
        </authorList>
    </citation>
    <scope>NUCLEOTIDE SEQUENCE</scope>
    <source>
        <strain evidence="1">JCM 18052</strain>
    </source>
</reference>
<organism evidence="1 2">
    <name type="scientific">Luteolibacter yonseiensis</name>
    <dbReference type="NCBI Taxonomy" id="1144680"/>
    <lineage>
        <taxon>Bacteria</taxon>
        <taxon>Pseudomonadati</taxon>
        <taxon>Verrucomicrobiota</taxon>
        <taxon>Verrucomicrobiia</taxon>
        <taxon>Verrucomicrobiales</taxon>
        <taxon>Verrucomicrobiaceae</taxon>
        <taxon>Luteolibacter</taxon>
    </lineage>
</organism>
<dbReference type="AlphaFoldDB" id="A0A934VAT1"/>
<keyword evidence="2" id="KW-1185">Reference proteome</keyword>
<gene>
    <name evidence="1" type="ORF">JIN84_12905</name>
</gene>
<accession>A0A934VAT1</accession>
<dbReference type="Proteomes" id="UP000600139">
    <property type="component" value="Unassembled WGS sequence"/>
</dbReference>
<dbReference type="EMBL" id="JAENIK010000011">
    <property type="protein sequence ID" value="MBK1816518.1"/>
    <property type="molecule type" value="Genomic_DNA"/>
</dbReference>
<evidence type="ECO:0000313" key="2">
    <source>
        <dbReference type="Proteomes" id="UP000600139"/>
    </source>
</evidence>
<proteinExistence type="predicted"/>
<comment type="caution">
    <text evidence="1">The sequence shown here is derived from an EMBL/GenBank/DDBJ whole genome shotgun (WGS) entry which is preliminary data.</text>
</comment>
<name>A0A934VAT1_9BACT</name>